<comment type="caution">
    <text evidence="1">The sequence shown here is derived from an EMBL/GenBank/DDBJ whole genome shotgun (WGS) entry which is preliminary data.</text>
</comment>
<dbReference type="Pfam" id="PF13489">
    <property type="entry name" value="Methyltransf_23"/>
    <property type="match status" value="1"/>
</dbReference>
<keyword evidence="1" id="KW-0489">Methyltransferase</keyword>
<dbReference type="AlphaFoldDB" id="A0A4R9GEZ6"/>
<dbReference type="PANTHER" id="PTHR43861:SF6">
    <property type="entry name" value="METHYLTRANSFERASE TYPE 11"/>
    <property type="match status" value="1"/>
</dbReference>
<reference evidence="1" key="1">
    <citation type="journal article" date="2019" name="PLoS Negl. Trop. Dis.">
        <title>Revisiting the worldwide diversity of Leptospira species in the environment.</title>
        <authorList>
            <person name="Vincent A.T."/>
            <person name="Schiettekatte O."/>
            <person name="Bourhy P."/>
            <person name="Veyrier F.J."/>
            <person name="Picardeau M."/>
        </authorList>
    </citation>
    <scope>NUCLEOTIDE SEQUENCE [LARGE SCALE GENOMIC DNA]</scope>
    <source>
        <strain evidence="1">SSW15</strain>
    </source>
</reference>
<keyword evidence="2" id="KW-1185">Reference proteome</keyword>
<gene>
    <name evidence="1" type="ORF">EHO60_12110</name>
</gene>
<dbReference type="SUPFAM" id="SSF53335">
    <property type="entry name" value="S-adenosyl-L-methionine-dependent methyltransferases"/>
    <property type="match status" value="1"/>
</dbReference>
<keyword evidence="1" id="KW-0808">Transferase</keyword>
<proteinExistence type="predicted"/>
<dbReference type="Gene3D" id="3.40.50.150">
    <property type="entry name" value="Vaccinia Virus protein VP39"/>
    <property type="match status" value="1"/>
</dbReference>
<protein>
    <submittedName>
        <fullName evidence="1">Methyltransferase domain-containing protein</fullName>
    </submittedName>
</protein>
<dbReference type="GO" id="GO:0008168">
    <property type="term" value="F:methyltransferase activity"/>
    <property type="evidence" value="ECO:0007669"/>
    <property type="project" value="UniProtKB-KW"/>
</dbReference>
<dbReference type="EMBL" id="RQET01000008">
    <property type="protein sequence ID" value="TGK10085.1"/>
    <property type="molecule type" value="Genomic_DNA"/>
</dbReference>
<organism evidence="1 2">
    <name type="scientific">Leptospira fletcheri</name>
    <dbReference type="NCBI Taxonomy" id="2484981"/>
    <lineage>
        <taxon>Bacteria</taxon>
        <taxon>Pseudomonadati</taxon>
        <taxon>Spirochaetota</taxon>
        <taxon>Spirochaetia</taxon>
        <taxon>Leptospirales</taxon>
        <taxon>Leptospiraceae</taxon>
        <taxon>Leptospira</taxon>
    </lineage>
</organism>
<accession>A0A4R9GEZ6</accession>
<dbReference type="Proteomes" id="UP000298458">
    <property type="component" value="Unassembled WGS sequence"/>
</dbReference>
<evidence type="ECO:0000313" key="2">
    <source>
        <dbReference type="Proteomes" id="UP000298458"/>
    </source>
</evidence>
<evidence type="ECO:0000313" key="1">
    <source>
        <dbReference type="EMBL" id="TGK10085.1"/>
    </source>
</evidence>
<dbReference type="InterPro" id="IPR029063">
    <property type="entry name" value="SAM-dependent_MTases_sf"/>
</dbReference>
<sequence>MIWDNRKSLSEIVINPGSRLRSNCYLCGNDGKKMVFLENLIPIVECHNCGHVYSTYLQKEHYDEYWGGDSKEYDLRWWDNAHREIYQDFCDQFLHSPNGRILDVGCGLGFFIRKIEQERPGWKAVGYEISEEAVRFAREKNHLTNVFSGVVQESDLPEESFDIITLWDVIEHIPNPQSLLEYLHSLLKPGGFIFIETPNFPLQLIKARLKVFLLGRNPKAHYLEAKDHINNYKEKTLTLLAKNCGFSDVTFTMLRPISFVSGNPSQLGVIAKKCIYYVSRFVHFISFKKWNINLTLFAVASKGGTRFEVKK</sequence>
<name>A0A4R9GEZ6_9LEPT</name>
<dbReference type="CDD" id="cd02440">
    <property type="entry name" value="AdoMet_MTases"/>
    <property type="match status" value="1"/>
</dbReference>
<dbReference type="OrthoDB" id="9810247at2"/>
<dbReference type="PANTHER" id="PTHR43861">
    <property type="entry name" value="TRANS-ACONITATE 2-METHYLTRANSFERASE-RELATED"/>
    <property type="match status" value="1"/>
</dbReference>
<dbReference type="GO" id="GO:0032259">
    <property type="term" value="P:methylation"/>
    <property type="evidence" value="ECO:0007669"/>
    <property type="project" value="UniProtKB-KW"/>
</dbReference>